<keyword evidence="2" id="KW-1185">Reference proteome</keyword>
<sequence>MKNNYTATNFVATSAAYNPTFATDANFADAWGIAIRPPGAGGHFWVTAGNATYEYQGDVNGQPLSQDALKKVALPGGGRATGTVYNGTATSFVLTQSHPNGDITAGAKFLFATDSGVISAWTERKKSDGSYDRPDAAKIVIDQSAQGVQFFGLAINPTYDRLYAANFGTNPGVKVFDANFNDISATVKFTNPFAVDTNNVKPGEYAPFNVQVLGNSVFVAYAQTSEDPAAPGHLLAATEVHAPGSGRLAEFDLNGKLIGVWNDGGKLNAPWGLVITPANFGLLSNTLLVGNFGEGTIVAFDRTTHAPVNYVRAANGAPLVVPGIWGLIFGNGVALGDTNALYFASGPEDEKGGVFGSIRYTPVKK</sequence>
<dbReference type="InterPro" id="IPR017549">
    <property type="entry name" value="APMV_L690"/>
</dbReference>
<dbReference type="NCBIfam" id="TIGR03118">
    <property type="entry name" value="PEPCTERM_chp_1"/>
    <property type="match status" value="1"/>
</dbReference>
<comment type="caution">
    <text evidence="1">The sequence shown here is derived from an EMBL/GenBank/DDBJ whole genome shotgun (WGS) entry which is preliminary data.</text>
</comment>
<protein>
    <submittedName>
        <fullName evidence="1">TIGR03118 family protein</fullName>
    </submittedName>
</protein>
<dbReference type="Proteomes" id="UP000612361">
    <property type="component" value="Unassembled WGS sequence"/>
</dbReference>
<dbReference type="AlphaFoldDB" id="A0A923I3H9"/>
<proteinExistence type="predicted"/>
<evidence type="ECO:0000313" key="1">
    <source>
        <dbReference type="EMBL" id="MBC3937088.1"/>
    </source>
</evidence>
<dbReference type="EMBL" id="JACOGG010000030">
    <property type="protein sequence ID" value="MBC3937088.1"/>
    <property type="molecule type" value="Genomic_DNA"/>
</dbReference>
<organism evidence="1 2">
    <name type="scientific">Undibacterium rugosum</name>
    <dbReference type="NCBI Taxonomy" id="2762291"/>
    <lineage>
        <taxon>Bacteria</taxon>
        <taxon>Pseudomonadati</taxon>
        <taxon>Pseudomonadota</taxon>
        <taxon>Betaproteobacteria</taxon>
        <taxon>Burkholderiales</taxon>
        <taxon>Oxalobacteraceae</taxon>
        <taxon>Undibacterium</taxon>
    </lineage>
</organism>
<gene>
    <name evidence="1" type="ORF">H8K47_17160</name>
</gene>
<name>A0A923I3H9_9BURK</name>
<dbReference type="SUPFAM" id="SSF75011">
    <property type="entry name" value="3-carboxy-cis,cis-mucoante lactonizing enzyme"/>
    <property type="match status" value="1"/>
</dbReference>
<accession>A0A923I3H9</accession>
<reference evidence="1" key="1">
    <citation type="submission" date="2020-08" db="EMBL/GenBank/DDBJ databases">
        <title>Novel species isolated from subtropical streams in China.</title>
        <authorList>
            <person name="Lu H."/>
        </authorList>
    </citation>
    <scope>NUCLEOTIDE SEQUENCE</scope>
    <source>
        <strain evidence="1">CY7W</strain>
    </source>
</reference>
<evidence type="ECO:0000313" key="2">
    <source>
        <dbReference type="Proteomes" id="UP000612361"/>
    </source>
</evidence>